<gene>
    <name evidence="1" type="ORF">BACCAP_00638</name>
</gene>
<accession>A6NR14</accession>
<dbReference type="Proteomes" id="UP000003639">
    <property type="component" value="Unassembled WGS sequence"/>
</dbReference>
<dbReference type="AlphaFoldDB" id="A6NR14"/>
<evidence type="ECO:0000313" key="1">
    <source>
        <dbReference type="EMBL" id="EDN01510.1"/>
    </source>
</evidence>
<comment type="caution">
    <text evidence="1">The sequence shown here is derived from an EMBL/GenBank/DDBJ whole genome shotgun (WGS) entry which is preliminary data.</text>
</comment>
<reference evidence="1 2" key="2">
    <citation type="submission" date="2007-06" db="EMBL/GenBank/DDBJ databases">
        <title>Draft genome sequence of Pseudoflavonifractor capillosus ATCC 29799.</title>
        <authorList>
            <person name="Sudarsanam P."/>
            <person name="Ley R."/>
            <person name="Guruge J."/>
            <person name="Turnbaugh P.J."/>
            <person name="Mahowald M."/>
            <person name="Liep D."/>
            <person name="Gordon J."/>
        </authorList>
    </citation>
    <scope>NUCLEOTIDE SEQUENCE [LARGE SCALE GENOMIC DNA]</scope>
    <source>
        <strain evidence="1 2">ATCC 29799</strain>
    </source>
</reference>
<keyword evidence="2" id="KW-1185">Reference proteome</keyword>
<organism evidence="1 2">
    <name type="scientific">Pseudoflavonifractor capillosus ATCC 29799</name>
    <dbReference type="NCBI Taxonomy" id="411467"/>
    <lineage>
        <taxon>Bacteria</taxon>
        <taxon>Bacillati</taxon>
        <taxon>Bacillota</taxon>
        <taxon>Clostridia</taxon>
        <taxon>Eubacteriales</taxon>
        <taxon>Oscillospiraceae</taxon>
        <taxon>Pseudoflavonifractor</taxon>
    </lineage>
</organism>
<reference evidence="1 2" key="1">
    <citation type="submission" date="2007-04" db="EMBL/GenBank/DDBJ databases">
        <authorList>
            <person name="Fulton L."/>
            <person name="Clifton S."/>
            <person name="Fulton B."/>
            <person name="Xu J."/>
            <person name="Minx P."/>
            <person name="Pepin K.H."/>
            <person name="Johnson M."/>
            <person name="Thiruvilangam P."/>
            <person name="Bhonagiri V."/>
            <person name="Nash W.E."/>
            <person name="Mardis E.R."/>
            <person name="Wilson R.K."/>
        </authorList>
    </citation>
    <scope>NUCLEOTIDE SEQUENCE [LARGE SCALE GENOMIC DNA]</scope>
    <source>
        <strain evidence="1 2">ATCC 29799</strain>
    </source>
</reference>
<proteinExistence type="predicted"/>
<dbReference type="EMBL" id="AAXG02000005">
    <property type="protein sequence ID" value="EDN01510.1"/>
    <property type="molecule type" value="Genomic_DNA"/>
</dbReference>
<dbReference type="STRING" id="411467.BACCAP_00638"/>
<protein>
    <submittedName>
        <fullName evidence="1">Uncharacterized protein</fullName>
    </submittedName>
</protein>
<evidence type="ECO:0000313" key="2">
    <source>
        <dbReference type="Proteomes" id="UP000003639"/>
    </source>
</evidence>
<sequence length="35" mass="3761">MGKIPGPLSGKKAGNVLWNRQMANRLKNRDAKPGG</sequence>
<name>A6NR14_9FIRM</name>